<proteinExistence type="predicted"/>
<evidence type="ECO:0000313" key="3">
    <source>
        <dbReference type="Proteomes" id="UP000738349"/>
    </source>
</evidence>
<protein>
    <submittedName>
        <fullName evidence="2">Uncharacterized protein</fullName>
    </submittedName>
</protein>
<dbReference type="AlphaFoldDB" id="A0A9P9E8Y7"/>
<reference evidence="2" key="1">
    <citation type="journal article" date="2021" name="Nat. Commun.">
        <title>Genetic determinants of endophytism in the Arabidopsis root mycobiome.</title>
        <authorList>
            <person name="Mesny F."/>
            <person name="Miyauchi S."/>
            <person name="Thiergart T."/>
            <person name="Pickel B."/>
            <person name="Atanasova L."/>
            <person name="Karlsson M."/>
            <person name="Huettel B."/>
            <person name="Barry K.W."/>
            <person name="Haridas S."/>
            <person name="Chen C."/>
            <person name="Bauer D."/>
            <person name="Andreopoulos W."/>
            <person name="Pangilinan J."/>
            <person name="LaButti K."/>
            <person name="Riley R."/>
            <person name="Lipzen A."/>
            <person name="Clum A."/>
            <person name="Drula E."/>
            <person name="Henrissat B."/>
            <person name="Kohler A."/>
            <person name="Grigoriev I.V."/>
            <person name="Martin F.M."/>
            <person name="Hacquard S."/>
        </authorList>
    </citation>
    <scope>NUCLEOTIDE SEQUENCE</scope>
    <source>
        <strain evidence="2">MPI-CAGE-AT-0147</strain>
    </source>
</reference>
<feature type="compositionally biased region" description="Acidic residues" evidence="1">
    <location>
        <begin position="102"/>
        <end position="112"/>
    </location>
</feature>
<evidence type="ECO:0000313" key="2">
    <source>
        <dbReference type="EMBL" id="KAH7132794.1"/>
    </source>
</evidence>
<organism evidence="2 3">
    <name type="scientific">Dactylonectria macrodidyma</name>
    <dbReference type="NCBI Taxonomy" id="307937"/>
    <lineage>
        <taxon>Eukaryota</taxon>
        <taxon>Fungi</taxon>
        <taxon>Dikarya</taxon>
        <taxon>Ascomycota</taxon>
        <taxon>Pezizomycotina</taxon>
        <taxon>Sordariomycetes</taxon>
        <taxon>Hypocreomycetidae</taxon>
        <taxon>Hypocreales</taxon>
        <taxon>Nectriaceae</taxon>
        <taxon>Dactylonectria</taxon>
    </lineage>
</organism>
<comment type="caution">
    <text evidence="2">The sequence shown here is derived from an EMBL/GenBank/DDBJ whole genome shotgun (WGS) entry which is preliminary data.</text>
</comment>
<keyword evidence="3" id="KW-1185">Reference proteome</keyword>
<name>A0A9P9E8Y7_9HYPO</name>
<dbReference type="EMBL" id="JAGMUV010000016">
    <property type="protein sequence ID" value="KAH7132794.1"/>
    <property type="molecule type" value="Genomic_DNA"/>
</dbReference>
<accession>A0A9P9E8Y7</accession>
<dbReference type="OrthoDB" id="424753at2759"/>
<feature type="region of interest" description="Disordered" evidence="1">
    <location>
        <begin position="66"/>
        <end position="112"/>
    </location>
</feature>
<sequence length="112" mass="12551">MALLVTCLTNPQLLTVLPSTLSLQPAPQRNDYDTEEEKMPDPWNAIATHRRPRLLRGRRSYRHGGLEDAAGARAKDNNNKEKTEIKGDIAQYPPVILKDGTEVQDETDGQTK</sequence>
<gene>
    <name evidence="2" type="ORF">EDB81DRAFT_763315</name>
</gene>
<feature type="compositionally biased region" description="Basic and acidic residues" evidence="1">
    <location>
        <begin position="73"/>
        <end position="87"/>
    </location>
</feature>
<dbReference type="Proteomes" id="UP000738349">
    <property type="component" value="Unassembled WGS sequence"/>
</dbReference>
<evidence type="ECO:0000256" key="1">
    <source>
        <dbReference type="SAM" id="MobiDB-lite"/>
    </source>
</evidence>
<feature type="region of interest" description="Disordered" evidence="1">
    <location>
        <begin position="23"/>
        <end position="43"/>
    </location>
</feature>